<feature type="compositionally biased region" description="Pro residues" evidence="6">
    <location>
        <begin position="33"/>
        <end position="47"/>
    </location>
</feature>
<keyword evidence="4" id="KW-0653">Protein transport</keyword>
<dbReference type="Ensembl" id="ENSSHAT00000052447.1">
    <property type="protein sequence ID" value="ENSSHAP00000033393.1"/>
    <property type="gene ID" value="ENSSHAG00000026783.1"/>
</dbReference>
<feature type="compositionally biased region" description="Basic residues" evidence="6">
    <location>
        <begin position="78"/>
        <end position="89"/>
    </location>
</feature>
<evidence type="ECO:0000256" key="3">
    <source>
        <dbReference type="ARBA" id="ARBA00022448"/>
    </source>
</evidence>
<evidence type="ECO:0000256" key="5">
    <source>
        <dbReference type="ARBA" id="ARBA00023136"/>
    </source>
</evidence>
<dbReference type="GO" id="GO:0030117">
    <property type="term" value="C:membrane coat"/>
    <property type="evidence" value="ECO:0007669"/>
    <property type="project" value="InterPro"/>
</dbReference>
<dbReference type="Gene3D" id="1.25.10.10">
    <property type="entry name" value="Leucine-rich Repeat Variant"/>
    <property type="match status" value="1"/>
</dbReference>
<reference evidence="8" key="3">
    <citation type="submission" date="2025-09" db="UniProtKB">
        <authorList>
            <consortium name="Ensembl"/>
        </authorList>
    </citation>
    <scope>IDENTIFICATION</scope>
</reference>
<feature type="domain" description="Clathrin/coatomer adaptor adaptin-like N-terminal" evidence="7">
    <location>
        <begin position="242"/>
        <end position="346"/>
    </location>
</feature>
<evidence type="ECO:0000256" key="1">
    <source>
        <dbReference type="ARBA" id="ARBA00004184"/>
    </source>
</evidence>
<evidence type="ECO:0000256" key="6">
    <source>
        <dbReference type="SAM" id="MobiDB-lite"/>
    </source>
</evidence>
<feature type="region of interest" description="Disordered" evidence="6">
    <location>
        <begin position="1"/>
        <end position="160"/>
    </location>
</feature>
<sequence length="348" mass="38163">MAEVYQDPPIGIRVGEPGRDFGAEVNSTRLPGNAPPLFFPLRPPPSPTQSSGRKQRTSLANGRQVGRRRLCATQAWTNRKKGKAGRSRQRPVGDERRGGGGPMRGRRRGPPACLPRSLPFSLSAEERSVGWSRPRPRLRLHPRPPHPRLGPGVREPPPPSCRQCPRVTACGAWPCSSRTSATVRARRQRLRGSTRNWPTSGPSSKVSRRGREGQGPGRAPSSGDSHPRVLCPLLPGDKALDGYSKKKYVCKLLFIFLLGHDIDFGHMEAVNLLSSNKYTEKQIGYLFISVLVNSTSELIRLINNGVKNDLTSRNPTFMCLALHCIANVGSREMGEAFAADIPRILVAG</sequence>
<feature type="compositionally biased region" description="Polar residues" evidence="6">
    <location>
        <begin position="48"/>
        <end position="61"/>
    </location>
</feature>
<dbReference type="GeneTree" id="ENSGT00950000182838"/>
<dbReference type="InParanoid" id="A0A7N4P5L0"/>
<keyword evidence="3" id="KW-0813">Transport</keyword>
<comment type="subcellular location">
    <subcellularLocation>
        <location evidence="1">Endomembrane system</location>
        <topology evidence="1">Peripheral membrane protein</topology>
    </subcellularLocation>
</comment>
<dbReference type="GO" id="GO:0006886">
    <property type="term" value="P:intracellular protein transport"/>
    <property type="evidence" value="ECO:0007669"/>
    <property type="project" value="InterPro"/>
</dbReference>
<evidence type="ECO:0000313" key="8">
    <source>
        <dbReference type="Ensembl" id="ENSSHAP00000033393.1"/>
    </source>
</evidence>
<dbReference type="SUPFAM" id="SSF48371">
    <property type="entry name" value="ARM repeat"/>
    <property type="match status" value="1"/>
</dbReference>
<dbReference type="GO" id="GO:0012505">
    <property type="term" value="C:endomembrane system"/>
    <property type="evidence" value="ECO:0007669"/>
    <property type="project" value="UniProtKB-SubCell"/>
</dbReference>
<evidence type="ECO:0000313" key="9">
    <source>
        <dbReference type="Proteomes" id="UP000007648"/>
    </source>
</evidence>
<keyword evidence="5" id="KW-0472">Membrane</keyword>
<evidence type="ECO:0000259" key="7">
    <source>
        <dbReference type="Pfam" id="PF01602"/>
    </source>
</evidence>
<accession>A0A7N4P5L0</accession>
<name>A0A7N4P5L0_SARHA</name>
<evidence type="ECO:0000256" key="2">
    <source>
        <dbReference type="ARBA" id="ARBA00006613"/>
    </source>
</evidence>
<feature type="compositionally biased region" description="Polar residues" evidence="6">
    <location>
        <begin position="193"/>
        <end position="205"/>
    </location>
</feature>
<dbReference type="Pfam" id="PF01602">
    <property type="entry name" value="Adaptin_N"/>
    <property type="match status" value="1"/>
</dbReference>
<dbReference type="GO" id="GO:0016192">
    <property type="term" value="P:vesicle-mediated transport"/>
    <property type="evidence" value="ECO:0007669"/>
    <property type="project" value="InterPro"/>
</dbReference>
<dbReference type="PANTHER" id="PTHR22780">
    <property type="entry name" value="ADAPTIN, ALPHA/GAMMA/EPSILON"/>
    <property type="match status" value="1"/>
</dbReference>
<feature type="region of interest" description="Disordered" evidence="6">
    <location>
        <begin position="181"/>
        <end position="228"/>
    </location>
</feature>
<evidence type="ECO:0000256" key="4">
    <source>
        <dbReference type="ARBA" id="ARBA00022927"/>
    </source>
</evidence>
<keyword evidence="9" id="KW-1185">Reference proteome</keyword>
<reference evidence="8 9" key="1">
    <citation type="journal article" date="2011" name="Proc. Natl. Acad. Sci. U.S.A.">
        <title>Genetic diversity and population structure of the endangered marsupial Sarcophilus harrisii (Tasmanian devil).</title>
        <authorList>
            <person name="Miller W."/>
            <person name="Hayes V.M."/>
            <person name="Ratan A."/>
            <person name="Petersen D.C."/>
            <person name="Wittekindt N.E."/>
            <person name="Miller J."/>
            <person name="Walenz B."/>
            <person name="Knight J."/>
            <person name="Qi J."/>
            <person name="Zhao F."/>
            <person name="Wang Q."/>
            <person name="Bedoya-Reina O.C."/>
            <person name="Katiyar N."/>
            <person name="Tomsho L.P."/>
            <person name="Kasson L.M."/>
            <person name="Hardie R.A."/>
            <person name="Woodbridge P."/>
            <person name="Tindall E.A."/>
            <person name="Bertelsen M.F."/>
            <person name="Dixon D."/>
            <person name="Pyecroft S."/>
            <person name="Helgen K.M."/>
            <person name="Lesk A.M."/>
            <person name="Pringle T.H."/>
            <person name="Patterson N."/>
            <person name="Zhang Y."/>
            <person name="Kreiss A."/>
            <person name="Woods G.M."/>
            <person name="Jones M.E."/>
            <person name="Schuster S.C."/>
        </authorList>
    </citation>
    <scope>NUCLEOTIDE SEQUENCE [LARGE SCALE GENOMIC DNA]</scope>
</reference>
<dbReference type="InterPro" id="IPR016024">
    <property type="entry name" value="ARM-type_fold"/>
</dbReference>
<proteinExistence type="inferred from homology"/>
<reference evidence="8" key="2">
    <citation type="submission" date="2025-08" db="UniProtKB">
        <authorList>
            <consortium name="Ensembl"/>
        </authorList>
    </citation>
    <scope>IDENTIFICATION</scope>
</reference>
<comment type="similarity">
    <text evidence="2">Belongs to the adaptor complexes large subunit family.</text>
</comment>
<dbReference type="InterPro" id="IPR002553">
    <property type="entry name" value="Clathrin/coatomer_adapt-like_N"/>
</dbReference>
<dbReference type="InterPro" id="IPR050840">
    <property type="entry name" value="Adaptor_Complx_Large_Subunit"/>
</dbReference>
<organism evidence="8 9">
    <name type="scientific">Sarcophilus harrisii</name>
    <name type="common">Tasmanian devil</name>
    <name type="synonym">Sarcophilus laniarius</name>
    <dbReference type="NCBI Taxonomy" id="9305"/>
    <lineage>
        <taxon>Eukaryota</taxon>
        <taxon>Metazoa</taxon>
        <taxon>Chordata</taxon>
        <taxon>Craniata</taxon>
        <taxon>Vertebrata</taxon>
        <taxon>Euteleostomi</taxon>
        <taxon>Mammalia</taxon>
        <taxon>Metatheria</taxon>
        <taxon>Dasyuromorphia</taxon>
        <taxon>Dasyuridae</taxon>
        <taxon>Sarcophilus</taxon>
    </lineage>
</organism>
<dbReference type="InterPro" id="IPR011989">
    <property type="entry name" value="ARM-like"/>
</dbReference>
<dbReference type="Proteomes" id="UP000007648">
    <property type="component" value="Unassembled WGS sequence"/>
</dbReference>
<dbReference type="AlphaFoldDB" id="A0A7N4P5L0"/>
<feature type="compositionally biased region" description="Basic residues" evidence="6">
    <location>
        <begin position="134"/>
        <end position="146"/>
    </location>
</feature>
<protein>
    <recommendedName>
        <fullName evidence="7">Clathrin/coatomer adaptor adaptin-like N-terminal domain-containing protein</fullName>
    </recommendedName>
</protein>